<evidence type="ECO:0000313" key="2">
    <source>
        <dbReference type="WBParaSite" id="nRc.2.0.1.t09085-RA"/>
    </source>
</evidence>
<sequence>MGGGGCGTGGGCEGIGGGTFGAVSSFECIICVKTLTSRKPLGTVPKQKDRPWSDTVQIIHKKFIS</sequence>
<keyword evidence="1" id="KW-1185">Reference proteome</keyword>
<reference evidence="2" key="1">
    <citation type="submission" date="2022-11" db="UniProtKB">
        <authorList>
            <consortium name="WormBaseParasite"/>
        </authorList>
    </citation>
    <scope>IDENTIFICATION</scope>
</reference>
<accession>A0A915I5G2</accession>
<protein>
    <submittedName>
        <fullName evidence="2">Uncharacterized protein</fullName>
    </submittedName>
</protein>
<dbReference type="Proteomes" id="UP000887565">
    <property type="component" value="Unplaced"/>
</dbReference>
<proteinExistence type="predicted"/>
<evidence type="ECO:0000313" key="1">
    <source>
        <dbReference type="Proteomes" id="UP000887565"/>
    </source>
</evidence>
<name>A0A915I5G2_ROMCU</name>
<dbReference type="AlphaFoldDB" id="A0A915I5G2"/>
<dbReference type="WBParaSite" id="nRc.2.0.1.t09085-RA">
    <property type="protein sequence ID" value="nRc.2.0.1.t09085-RA"/>
    <property type="gene ID" value="nRc.2.0.1.g09085"/>
</dbReference>
<organism evidence="1 2">
    <name type="scientific">Romanomermis culicivorax</name>
    <name type="common">Nematode worm</name>
    <dbReference type="NCBI Taxonomy" id="13658"/>
    <lineage>
        <taxon>Eukaryota</taxon>
        <taxon>Metazoa</taxon>
        <taxon>Ecdysozoa</taxon>
        <taxon>Nematoda</taxon>
        <taxon>Enoplea</taxon>
        <taxon>Dorylaimia</taxon>
        <taxon>Mermithida</taxon>
        <taxon>Mermithoidea</taxon>
        <taxon>Mermithidae</taxon>
        <taxon>Romanomermis</taxon>
    </lineage>
</organism>